<evidence type="ECO:0000256" key="1">
    <source>
        <dbReference type="ARBA" id="ARBA00001967"/>
    </source>
</evidence>
<evidence type="ECO:0000256" key="7">
    <source>
        <dbReference type="ARBA" id="ARBA00023163"/>
    </source>
</evidence>
<dbReference type="InterPro" id="IPR022988">
    <property type="entry name" value="Ni_resp_reg_NikR"/>
</dbReference>
<dbReference type="EMBL" id="CP016027">
    <property type="protein sequence ID" value="ANJ67375.1"/>
    <property type="molecule type" value="Genomic_DNA"/>
</dbReference>
<dbReference type="CDD" id="cd22231">
    <property type="entry name" value="RHH_NikR_HicB-like"/>
    <property type="match status" value="1"/>
</dbReference>
<dbReference type="NCBIfam" id="NF002815">
    <property type="entry name" value="PRK02967.1"/>
    <property type="match status" value="1"/>
</dbReference>
<evidence type="ECO:0000256" key="3">
    <source>
        <dbReference type="ARBA" id="ARBA00022596"/>
    </source>
</evidence>
<protein>
    <recommendedName>
        <fullName evidence="8">Putative nickel-responsive regulator</fullName>
    </recommendedName>
</protein>
<dbReference type="Pfam" id="PF08753">
    <property type="entry name" value="NikR_C"/>
    <property type="match status" value="1"/>
</dbReference>
<gene>
    <name evidence="11" type="ORF">A9404_08265</name>
</gene>
<dbReference type="Gene3D" id="1.10.1220.10">
    <property type="entry name" value="Met repressor-like"/>
    <property type="match status" value="1"/>
</dbReference>
<keyword evidence="7 8" id="KW-0804">Transcription</keyword>
<keyword evidence="12" id="KW-1185">Reference proteome</keyword>
<dbReference type="InterPro" id="IPR050192">
    <property type="entry name" value="CopG/NikR_regulator"/>
</dbReference>
<comment type="cofactor">
    <cofactor evidence="1">
        <name>Ni(2+)</name>
        <dbReference type="ChEBI" id="CHEBI:49786"/>
    </cofactor>
</comment>
<dbReference type="InterPro" id="IPR002145">
    <property type="entry name" value="CopG"/>
</dbReference>
<dbReference type="NCBIfam" id="NF002169">
    <property type="entry name" value="PRK01002.1"/>
    <property type="match status" value="1"/>
</dbReference>
<comment type="function">
    <text evidence="8">Transcriptional regulator.</text>
</comment>
<dbReference type="Gene3D" id="3.30.70.1150">
    <property type="entry name" value="ACT-like. Chain A, domain 2"/>
    <property type="match status" value="1"/>
</dbReference>
<evidence type="ECO:0000256" key="4">
    <source>
        <dbReference type="ARBA" id="ARBA00022723"/>
    </source>
</evidence>
<keyword evidence="5 8" id="KW-0805">Transcription regulation</keyword>
<evidence type="ECO:0000256" key="6">
    <source>
        <dbReference type="ARBA" id="ARBA00023125"/>
    </source>
</evidence>
<comment type="similarity">
    <text evidence="2 8">Belongs to the transcriptional regulatory CopG/NikR family.</text>
</comment>
<dbReference type="InterPro" id="IPR045865">
    <property type="entry name" value="ACT-like_dom_sf"/>
</dbReference>
<dbReference type="STRING" id="1860122.A9404_08265"/>
<dbReference type="PANTHER" id="PTHR34719:SF2">
    <property type="entry name" value="NICKEL-RESPONSIVE REGULATOR"/>
    <property type="match status" value="1"/>
</dbReference>
<dbReference type="SUPFAM" id="SSF55021">
    <property type="entry name" value="ACT-like"/>
    <property type="match status" value="1"/>
</dbReference>
<proteinExistence type="inferred from homology"/>
<accession>A0A191ZHN4</accession>
<evidence type="ECO:0000256" key="8">
    <source>
        <dbReference type="HAMAP-Rule" id="MF_00476"/>
    </source>
</evidence>
<dbReference type="GO" id="GO:0016151">
    <property type="term" value="F:nickel cation binding"/>
    <property type="evidence" value="ECO:0007669"/>
    <property type="project" value="UniProtKB-UniRule"/>
</dbReference>
<dbReference type="AlphaFoldDB" id="A0A191ZHN4"/>
<dbReference type="InterPro" id="IPR014864">
    <property type="entry name" value="TF_NikR_Ni-bd_C"/>
</dbReference>
<name>A0A191ZHN4_9GAMM</name>
<comment type="caution">
    <text evidence="8">Lacks conserved residue(s) required for the propagation of feature annotation.</text>
</comment>
<dbReference type="KEGG" id="haz:A9404_08265"/>
<keyword evidence="3" id="KW-0533">Nickel</keyword>
<keyword evidence="4" id="KW-0479">Metal-binding</keyword>
<feature type="domain" description="Ribbon-helix-helix protein CopG" evidence="9">
    <location>
        <begin position="11"/>
        <end position="48"/>
    </location>
</feature>
<evidence type="ECO:0000256" key="2">
    <source>
        <dbReference type="ARBA" id="ARBA00008478"/>
    </source>
</evidence>
<dbReference type="InterPro" id="IPR027271">
    <property type="entry name" value="Acetolactate_synth/TF_NikR_C"/>
</dbReference>
<feature type="domain" description="Transcription factor NikR nickel binding C-terminal" evidence="10">
    <location>
        <begin position="61"/>
        <end position="137"/>
    </location>
</feature>
<reference evidence="11 12" key="1">
    <citation type="submission" date="2016-06" db="EMBL/GenBank/DDBJ databases">
        <title>Insight into the functional genes involving in sulfur oxidation in Pearl River water.</title>
        <authorList>
            <person name="Luo J."/>
            <person name="Tan X."/>
            <person name="Lin W."/>
        </authorList>
    </citation>
    <scope>NUCLEOTIDE SEQUENCE [LARGE SCALE GENOMIC DNA]</scope>
    <source>
        <strain evidence="11 12">LS2</strain>
    </source>
</reference>
<dbReference type="Pfam" id="PF01402">
    <property type="entry name" value="RHH_1"/>
    <property type="match status" value="1"/>
</dbReference>
<dbReference type="NCBIfam" id="NF003381">
    <property type="entry name" value="PRK04460.1"/>
    <property type="match status" value="1"/>
</dbReference>
<organism evidence="11 12">
    <name type="scientific">Halothiobacillus diazotrophicus</name>
    <dbReference type="NCBI Taxonomy" id="1860122"/>
    <lineage>
        <taxon>Bacteria</taxon>
        <taxon>Pseudomonadati</taxon>
        <taxon>Pseudomonadota</taxon>
        <taxon>Gammaproteobacteria</taxon>
        <taxon>Chromatiales</taxon>
        <taxon>Halothiobacillaceae</taxon>
        <taxon>Halothiobacillus</taxon>
    </lineage>
</organism>
<evidence type="ECO:0000256" key="5">
    <source>
        <dbReference type="ARBA" id="ARBA00023015"/>
    </source>
</evidence>
<dbReference type="GO" id="GO:0010045">
    <property type="term" value="P:response to nickel cation"/>
    <property type="evidence" value="ECO:0007669"/>
    <property type="project" value="InterPro"/>
</dbReference>
<dbReference type="SUPFAM" id="SSF47598">
    <property type="entry name" value="Ribbon-helix-helix"/>
    <property type="match status" value="1"/>
</dbReference>
<dbReference type="RefSeq" id="WP_066100108.1">
    <property type="nucleotide sequence ID" value="NZ_CP016027.1"/>
</dbReference>
<dbReference type="OrthoDB" id="9806294at2"/>
<keyword evidence="6 8" id="KW-0238">DNA-binding</keyword>
<dbReference type="InterPro" id="IPR010985">
    <property type="entry name" value="Ribbon_hlx_hlx"/>
</dbReference>
<dbReference type="GO" id="GO:0003677">
    <property type="term" value="F:DNA binding"/>
    <property type="evidence" value="ECO:0007669"/>
    <property type="project" value="UniProtKB-KW"/>
</dbReference>
<evidence type="ECO:0000259" key="10">
    <source>
        <dbReference type="Pfam" id="PF08753"/>
    </source>
</evidence>
<dbReference type="Proteomes" id="UP000078596">
    <property type="component" value="Chromosome"/>
</dbReference>
<dbReference type="GO" id="GO:0003700">
    <property type="term" value="F:DNA-binding transcription factor activity"/>
    <property type="evidence" value="ECO:0007669"/>
    <property type="project" value="UniProtKB-UniRule"/>
</dbReference>
<evidence type="ECO:0000313" key="11">
    <source>
        <dbReference type="EMBL" id="ANJ67375.1"/>
    </source>
</evidence>
<dbReference type="PANTHER" id="PTHR34719">
    <property type="entry name" value="NICKEL-RESPONSIVE REGULATOR"/>
    <property type="match status" value="1"/>
</dbReference>
<evidence type="ECO:0000313" key="12">
    <source>
        <dbReference type="Proteomes" id="UP000078596"/>
    </source>
</evidence>
<sequence length="148" mass="16405">MNDLNKGQISRISISLPARLLGELDRMVTERGFESRSQAIVEMINRQLVAHKSELGNEVMAGTITLVYDHSTPGLQKDLADLQHKYIDEVISSLHVHLMQNQTMEVILVQGPAAKLQWIADQMVTCGGVITGRLQLTTTQIPPLHPLS</sequence>
<evidence type="ECO:0000259" key="9">
    <source>
        <dbReference type="Pfam" id="PF01402"/>
    </source>
</evidence>
<dbReference type="InterPro" id="IPR013321">
    <property type="entry name" value="Arc_rbn_hlx_hlx"/>
</dbReference>
<dbReference type="HAMAP" id="MF_00476">
    <property type="entry name" value="NikR"/>
    <property type="match status" value="1"/>
</dbReference>